<dbReference type="CDD" id="cd12912">
    <property type="entry name" value="PDC2_MCP_like"/>
    <property type="match status" value="1"/>
</dbReference>
<evidence type="ECO:0000256" key="7">
    <source>
        <dbReference type="ARBA" id="ARBA00023224"/>
    </source>
</evidence>
<evidence type="ECO:0000313" key="15">
    <source>
        <dbReference type="Proteomes" id="UP000189933"/>
    </source>
</evidence>
<evidence type="ECO:0000256" key="2">
    <source>
        <dbReference type="ARBA" id="ARBA00022475"/>
    </source>
</evidence>
<name>A0A1T4R6A9_9FIRM</name>
<keyword evidence="5 11" id="KW-1133">Transmembrane helix</keyword>
<dbReference type="InterPro" id="IPR003660">
    <property type="entry name" value="HAMP_dom"/>
</dbReference>
<evidence type="ECO:0000259" key="13">
    <source>
        <dbReference type="PROSITE" id="PS50885"/>
    </source>
</evidence>
<feature type="transmembrane region" description="Helical" evidence="11">
    <location>
        <begin position="284"/>
        <end position="304"/>
    </location>
</feature>
<dbReference type="Gene3D" id="1.10.287.950">
    <property type="entry name" value="Methyl-accepting chemotaxis protein"/>
    <property type="match status" value="3"/>
</dbReference>
<dbReference type="CDD" id="cd18773">
    <property type="entry name" value="PDC1_HK_sensor"/>
    <property type="match status" value="1"/>
</dbReference>
<reference evidence="15" key="1">
    <citation type="submission" date="2017-02" db="EMBL/GenBank/DDBJ databases">
        <authorList>
            <person name="Varghese N."/>
            <person name="Submissions S."/>
        </authorList>
    </citation>
    <scope>NUCLEOTIDE SEQUENCE [LARGE SCALE GENOMIC DNA]</scope>
    <source>
        <strain evidence="15">DSM 16521</strain>
    </source>
</reference>
<evidence type="ECO:0000256" key="8">
    <source>
        <dbReference type="ARBA" id="ARBA00029447"/>
    </source>
</evidence>
<dbReference type="InterPro" id="IPR033479">
    <property type="entry name" value="dCache_1"/>
</dbReference>
<evidence type="ECO:0000256" key="1">
    <source>
        <dbReference type="ARBA" id="ARBA00004651"/>
    </source>
</evidence>
<protein>
    <submittedName>
        <fullName evidence="14">Methyl-accepting chemotaxis protein</fullName>
    </submittedName>
</protein>
<dbReference type="SUPFAM" id="SSF58104">
    <property type="entry name" value="Methyl-accepting chemotaxis protein (MCP) signaling domain"/>
    <property type="match status" value="1"/>
</dbReference>
<dbReference type="InterPro" id="IPR004089">
    <property type="entry name" value="MCPsignal_dom"/>
</dbReference>
<comment type="subcellular location">
    <subcellularLocation>
        <location evidence="1">Cell membrane</location>
        <topology evidence="1">Multi-pass membrane protein</topology>
    </subcellularLocation>
</comment>
<feature type="domain" description="Methyl-accepting transducer" evidence="12">
    <location>
        <begin position="408"/>
        <end position="658"/>
    </location>
</feature>
<evidence type="ECO:0000256" key="10">
    <source>
        <dbReference type="SAM" id="Coils"/>
    </source>
</evidence>
<dbReference type="CDD" id="cd11386">
    <property type="entry name" value="MCP_signal"/>
    <property type="match status" value="1"/>
</dbReference>
<feature type="coiled-coil region" evidence="10">
    <location>
        <begin position="559"/>
        <end position="586"/>
    </location>
</feature>
<gene>
    <name evidence="14" type="ORF">SAMN02745885_01957</name>
</gene>
<evidence type="ECO:0000256" key="11">
    <source>
        <dbReference type="SAM" id="Phobius"/>
    </source>
</evidence>
<dbReference type="GO" id="GO:0006935">
    <property type="term" value="P:chemotaxis"/>
    <property type="evidence" value="ECO:0007669"/>
    <property type="project" value="UniProtKB-KW"/>
</dbReference>
<dbReference type="Pfam" id="PF02743">
    <property type="entry name" value="dCache_1"/>
    <property type="match status" value="1"/>
</dbReference>
<dbReference type="RefSeq" id="WP_078665990.1">
    <property type="nucleotide sequence ID" value="NZ_FUXM01000025.1"/>
</dbReference>
<dbReference type="CDD" id="cd06225">
    <property type="entry name" value="HAMP"/>
    <property type="match status" value="1"/>
</dbReference>
<dbReference type="Gene3D" id="3.30.450.20">
    <property type="entry name" value="PAS domain"/>
    <property type="match status" value="2"/>
</dbReference>
<keyword evidence="7 9" id="KW-0807">Transducer</keyword>
<dbReference type="AlphaFoldDB" id="A0A1T4R6A9"/>
<dbReference type="Proteomes" id="UP000189933">
    <property type="component" value="Unassembled WGS sequence"/>
</dbReference>
<keyword evidence="4 11" id="KW-0812">Transmembrane</keyword>
<dbReference type="PROSITE" id="PS50111">
    <property type="entry name" value="CHEMOTAXIS_TRANSDUC_2"/>
    <property type="match status" value="1"/>
</dbReference>
<dbReference type="SUPFAM" id="SSF103190">
    <property type="entry name" value="Sensory domain-like"/>
    <property type="match status" value="1"/>
</dbReference>
<dbReference type="PROSITE" id="PS50885">
    <property type="entry name" value="HAMP"/>
    <property type="match status" value="1"/>
</dbReference>
<dbReference type="InterPro" id="IPR029151">
    <property type="entry name" value="Sensor-like_sf"/>
</dbReference>
<dbReference type="PANTHER" id="PTHR32089:SF112">
    <property type="entry name" value="LYSOZYME-LIKE PROTEIN-RELATED"/>
    <property type="match status" value="1"/>
</dbReference>
<keyword evidence="2" id="KW-1003">Cell membrane</keyword>
<dbReference type="EMBL" id="FUXM01000025">
    <property type="protein sequence ID" value="SKA11600.1"/>
    <property type="molecule type" value="Genomic_DNA"/>
</dbReference>
<feature type="domain" description="HAMP" evidence="13">
    <location>
        <begin position="305"/>
        <end position="357"/>
    </location>
</feature>
<evidence type="ECO:0000256" key="3">
    <source>
        <dbReference type="ARBA" id="ARBA00022500"/>
    </source>
</evidence>
<evidence type="ECO:0000313" key="14">
    <source>
        <dbReference type="EMBL" id="SKA11600.1"/>
    </source>
</evidence>
<dbReference type="SMART" id="SM00283">
    <property type="entry name" value="MA"/>
    <property type="match status" value="1"/>
</dbReference>
<proteinExistence type="inferred from homology"/>
<evidence type="ECO:0000259" key="12">
    <source>
        <dbReference type="PROSITE" id="PS50111"/>
    </source>
</evidence>
<keyword evidence="10" id="KW-0175">Coiled coil</keyword>
<accession>A0A1T4R6A9</accession>
<dbReference type="SMART" id="SM00304">
    <property type="entry name" value="HAMP"/>
    <property type="match status" value="2"/>
</dbReference>
<evidence type="ECO:0000256" key="9">
    <source>
        <dbReference type="PROSITE-ProRule" id="PRU00284"/>
    </source>
</evidence>
<organism evidence="14 15">
    <name type="scientific">Carboxydocella sporoproducens DSM 16521</name>
    <dbReference type="NCBI Taxonomy" id="1121270"/>
    <lineage>
        <taxon>Bacteria</taxon>
        <taxon>Bacillati</taxon>
        <taxon>Bacillota</taxon>
        <taxon>Clostridia</taxon>
        <taxon>Eubacteriales</taxon>
        <taxon>Clostridiales Family XVI. Incertae Sedis</taxon>
        <taxon>Carboxydocella</taxon>
    </lineage>
</organism>
<dbReference type="Pfam" id="PF00672">
    <property type="entry name" value="HAMP"/>
    <property type="match status" value="1"/>
</dbReference>
<evidence type="ECO:0000256" key="6">
    <source>
        <dbReference type="ARBA" id="ARBA00023136"/>
    </source>
</evidence>
<dbReference type="OrthoDB" id="13222at2"/>
<dbReference type="Pfam" id="PF00015">
    <property type="entry name" value="MCPsignal"/>
    <property type="match status" value="1"/>
</dbReference>
<dbReference type="GO" id="GO:0007165">
    <property type="term" value="P:signal transduction"/>
    <property type="evidence" value="ECO:0007669"/>
    <property type="project" value="UniProtKB-KW"/>
</dbReference>
<dbReference type="SUPFAM" id="SSF158472">
    <property type="entry name" value="HAMP domain-like"/>
    <property type="match status" value="1"/>
</dbReference>
<sequence>MKARFWNFRAKLLFMFAALIIIPLVVAGVHARQNAQAGIENQTRKGINALVDSLARETDNHIRASEKIVETLAVLPALESKDFAAQRAIFSQVIKNNPQFMFIYAGYLDQPGLPSITPTTNLPADYDARQRPWFQQAIKSDKIEITDVYNDASTGLPIVTVAKAIKDKNGKAIGVLAADIDLGSLSDMVSKMKLGKSGYGYIVDRKGIVIAHPDRELVRKQTNLGEQLPFIKKALAGEEGFTTYTFQGVEKVAGYKPLQRLGWGIFVQEPTAEAFVELEHLNTAILWTTVIAILVAMLVGTIFAHGVAKQVRHLAAVADQVARGDLTAAVQGKGSDELGLLAQGFNAMLENMRQVITEVFNTSNAVNGASQELTASAQQAAVTTEEIMNAINETIRVVEEGARLQSSSVQTAETAMRELSQAIAQIAAGAQEQAVNVTRGAEMVNRMATGIAEIGERMQLVEEAARLNREKAEAGGQVVAETVQGMEEIRRVVFAAAEDIKQLGAHSKQIGEIVQVIDDIAEQTNLLALNAAIEAARAGEHGKGFAVVADEVRKLAERSSRSTQEIRQLIQTIQKATEQAVAAMATGTTQVEQGVSKAHAAGSALQEIVEIARKAGDELQAIAAAIQNVQQQSRDVVQAIDNIAAITEENTAATEEMAAGSDNVLLTIENIARATDDSANAVKNVSHSTHELKAIAQQVAAAAQNLSGLAQNLQQMVNRFRV</sequence>
<keyword evidence="15" id="KW-1185">Reference proteome</keyword>
<keyword evidence="6 11" id="KW-0472">Membrane</keyword>
<dbReference type="PANTHER" id="PTHR32089">
    <property type="entry name" value="METHYL-ACCEPTING CHEMOTAXIS PROTEIN MCPB"/>
    <property type="match status" value="1"/>
</dbReference>
<evidence type="ECO:0000256" key="4">
    <source>
        <dbReference type="ARBA" id="ARBA00022692"/>
    </source>
</evidence>
<dbReference type="GO" id="GO:0005886">
    <property type="term" value="C:plasma membrane"/>
    <property type="evidence" value="ECO:0007669"/>
    <property type="project" value="UniProtKB-SubCell"/>
</dbReference>
<evidence type="ECO:0000256" key="5">
    <source>
        <dbReference type="ARBA" id="ARBA00022989"/>
    </source>
</evidence>
<keyword evidence="3" id="KW-0145">Chemotaxis</keyword>
<comment type="similarity">
    <text evidence="8">Belongs to the methyl-accepting chemotaxis (MCP) protein family.</text>
</comment>